<name>A0ABR2UE27_9PEZI</name>
<comment type="caution">
    <text evidence="1">The sequence shown here is derived from an EMBL/GenBank/DDBJ whole genome shotgun (WGS) entry which is preliminary data.</text>
</comment>
<dbReference type="SUPFAM" id="SSF48452">
    <property type="entry name" value="TPR-like"/>
    <property type="match status" value="1"/>
</dbReference>
<organism evidence="1 2">
    <name type="scientific">Seiridium unicorne</name>
    <dbReference type="NCBI Taxonomy" id="138068"/>
    <lineage>
        <taxon>Eukaryota</taxon>
        <taxon>Fungi</taxon>
        <taxon>Dikarya</taxon>
        <taxon>Ascomycota</taxon>
        <taxon>Pezizomycotina</taxon>
        <taxon>Sordariomycetes</taxon>
        <taxon>Xylariomycetidae</taxon>
        <taxon>Amphisphaeriales</taxon>
        <taxon>Sporocadaceae</taxon>
        <taxon>Seiridium</taxon>
    </lineage>
</organism>
<reference evidence="1 2" key="1">
    <citation type="journal article" date="2024" name="J. Plant Pathol.">
        <title>Sequence and assembly of the genome of Seiridium unicorne, isolate CBS 538.82, causal agent of cypress canker disease.</title>
        <authorList>
            <person name="Scali E."/>
            <person name="Rocca G.D."/>
            <person name="Danti R."/>
            <person name="Garbelotto M."/>
            <person name="Barberini S."/>
            <person name="Baroncelli R."/>
            <person name="Emiliani G."/>
        </authorList>
    </citation>
    <scope>NUCLEOTIDE SEQUENCE [LARGE SCALE GENOMIC DNA]</scope>
    <source>
        <strain evidence="1 2">BM-138-508</strain>
    </source>
</reference>
<proteinExistence type="predicted"/>
<keyword evidence="2" id="KW-1185">Reference proteome</keyword>
<dbReference type="Proteomes" id="UP001408356">
    <property type="component" value="Unassembled WGS sequence"/>
</dbReference>
<protein>
    <submittedName>
        <fullName evidence="1">NACHT domain-containing protein</fullName>
    </submittedName>
</protein>
<evidence type="ECO:0000313" key="2">
    <source>
        <dbReference type="Proteomes" id="UP001408356"/>
    </source>
</evidence>
<dbReference type="Gene3D" id="1.25.40.10">
    <property type="entry name" value="Tetratricopeptide repeat domain"/>
    <property type="match status" value="2"/>
</dbReference>
<gene>
    <name evidence="1" type="ORF">SUNI508_12296</name>
</gene>
<accession>A0ABR2UE27</accession>
<dbReference type="EMBL" id="JARVKF010000447">
    <property type="protein sequence ID" value="KAK9412883.1"/>
    <property type="molecule type" value="Genomic_DNA"/>
</dbReference>
<sequence>MSIGDFQFDNAKIRTATNTREQVLEGLDGLQERQDVIWLSAKSGLAITHLYNGKIKAARESFTILAHMQRKMLGDDSLLHLETLLYLGQSDDCMMDFSAAVCTWTKASVEALRLLGPTNWQYHAAQMWYAAGIAQLDQLDDSLRILRSVLKRRHDQFGPEDTFASLVQILIGIVLRMLRRFEESISNLEHVLEVRRESFDLCDIWRLDVELALAASYQNAKSPQAAHDILSKIEADGCINIPTHFERFCQVKHIKGNILAETGNTDAAISLFQDTLIQAEKSQDNRTLLWIRLDLAHLLRWRNGDGDADQACMNFDNILKDISGEDEPGFRDEPNPPRLLALSERVLTLIRARRHNEACHELLLGKATWATPSDLWLWIGATVICDT</sequence>
<dbReference type="InterPro" id="IPR011990">
    <property type="entry name" value="TPR-like_helical_dom_sf"/>
</dbReference>
<evidence type="ECO:0000313" key="1">
    <source>
        <dbReference type="EMBL" id="KAK9412883.1"/>
    </source>
</evidence>